<dbReference type="AlphaFoldDB" id="A0AAN5BW80"/>
<keyword evidence="1" id="KW-0175">Coiled coil</keyword>
<gene>
    <name evidence="3" type="ORF">Aory04_000481200</name>
</gene>
<dbReference type="EMBL" id="BSYA01000044">
    <property type="protein sequence ID" value="GMG28369.1"/>
    <property type="molecule type" value="Genomic_DNA"/>
</dbReference>
<evidence type="ECO:0000256" key="2">
    <source>
        <dbReference type="SAM" id="MobiDB-lite"/>
    </source>
</evidence>
<evidence type="ECO:0000313" key="4">
    <source>
        <dbReference type="Proteomes" id="UP001165205"/>
    </source>
</evidence>
<dbReference type="Proteomes" id="UP001165205">
    <property type="component" value="Unassembled WGS sequence"/>
</dbReference>
<feature type="coiled-coil region" evidence="1">
    <location>
        <begin position="50"/>
        <end position="77"/>
    </location>
</feature>
<sequence>MAPHPGQAPSYNSPISPDNPDLDTSNSNISHPKTTYQDEKKHHTSKLSYSQRQLDRITRVQAELQRLKDEREVLEMYVCQLEEEGDCLRLDADILGFLPFIHLIESGPLFLRHVFVLTDISEPEEDDVPGPEVIGGEALVLDDFQELGERDRMCGHGVDHAAVPLGPFVPVYQYGASCNAFFGDICCA</sequence>
<proteinExistence type="predicted"/>
<evidence type="ECO:0000313" key="3">
    <source>
        <dbReference type="EMBL" id="GMG28369.1"/>
    </source>
</evidence>
<organism evidence="3 4">
    <name type="scientific">Aspergillus oryzae</name>
    <name type="common">Yellow koji mold</name>
    <dbReference type="NCBI Taxonomy" id="5062"/>
    <lineage>
        <taxon>Eukaryota</taxon>
        <taxon>Fungi</taxon>
        <taxon>Dikarya</taxon>
        <taxon>Ascomycota</taxon>
        <taxon>Pezizomycotina</taxon>
        <taxon>Eurotiomycetes</taxon>
        <taxon>Eurotiomycetidae</taxon>
        <taxon>Eurotiales</taxon>
        <taxon>Aspergillaceae</taxon>
        <taxon>Aspergillus</taxon>
        <taxon>Aspergillus subgen. Circumdati</taxon>
    </lineage>
</organism>
<protein>
    <submittedName>
        <fullName evidence="3">Unnamed protein product</fullName>
    </submittedName>
</protein>
<evidence type="ECO:0000256" key="1">
    <source>
        <dbReference type="SAM" id="Coils"/>
    </source>
</evidence>
<comment type="caution">
    <text evidence="3">The sequence shown here is derived from an EMBL/GenBank/DDBJ whole genome shotgun (WGS) entry which is preliminary data.</text>
</comment>
<feature type="region of interest" description="Disordered" evidence="2">
    <location>
        <begin position="1"/>
        <end position="50"/>
    </location>
</feature>
<feature type="compositionally biased region" description="Polar residues" evidence="2">
    <location>
        <begin position="9"/>
        <end position="35"/>
    </location>
</feature>
<reference evidence="3" key="1">
    <citation type="submission" date="2023-04" db="EMBL/GenBank/DDBJ databases">
        <title>Aspergillus oryzae NBRC 4228.</title>
        <authorList>
            <person name="Ichikawa N."/>
            <person name="Sato H."/>
            <person name="Tonouchi N."/>
        </authorList>
    </citation>
    <scope>NUCLEOTIDE SEQUENCE</scope>
    <source>
        <strain evidence="3">NBRC 4228</strain>
    </source>
</reference>
<name>A0AAN5BW80_ASPOZ</name>
<accession>A0AAN5BW80</accession>